<accession>A0ABV6MT27</accession>
<dbReference type="InterPro" id="IPR016024">
    <property type="entry name" value="ARM-type_fold"/>
</dbReference>
<protein>
    <submittedName>
        <fullName evidence="1">HEAT repeat domain-containing protein</fullName>
    </submittedName>
</protein>
<dbReference type="Proteomes" id="UP001589810">
    <property type="component" value="Unassembled WGS sequence"/>
</dbReference>
<dbReference type="InterPro" id="IPR011989">
    <property type="entry name" value="ARM-like"/>
</dbReference>
<dbReference type="Pfam" id="PF13646">
    <property type="entry name" value="HEAT_2"/>
    <property type="match status" value="1"/>
</dbReference>
<evidence type="ECO:0000313" key="1">
    <source>
        <dbReference type="EMBL" id="MFC0543456.1"/>
    </source>
</evidence>
<sequence>MDSAGPGVLTVASRQYTPLDGLDDIPWAQLHHAYGNASDIPGRLRALASNWNMREQLDGIEGALFSLDGGICSATTPTLPYLVELVSTPKVRIRADIVEMLGRLVMRLNDPRWRSEPDAVAGREVLISLHDKVIALLKERNANLRREVVGLLWQYAAITPRAKEIEKALLAKDSREKELRIRVKSRLEGAGAGRAAALRLAETPELRFANLVARRILDRDSVSVPELITAALAPEVPRGAYDMWAGDGRYLCDALCLDDDVPARMEIIRPLLIHGSDGVLTGAVEAAGDVMRRSRSATRSLLPLVGNLLYDSNAYNRARAADLLAAVGDAGTPYADRLAALLADGDPMVEAAATWALARQGDERAVSVVLRAVKESSRQRSVFAANLGDMVITCARLSPKRVIPVLHAALEKSGPEPTPLQENLWRALASCGPAGYGAEDSLLLMLASKEPGLALTVFAGFGSAAIHLAPWIEALVRVVDDPYVELRAAGVHCLVTGDNTVLTEVIDRLGPPEHWRFAHAFASAAPLLDPPDRAVVLKRVEKWVRDNPAYWGGYGVAESVVACGDTDLAVAVLTQALDAPEHETAVLTALHAIAKIGPPAAVLRSRVLALLERDERLVPLFDVGTIETDDRIQAAALDALAAIGP</sequence>
<reference evidence="1 2" key="1">
    <citation type="submission" date="2024-09" db="EMBL/GenBank/DDBJ databases">
        <authorList>
            <person name="Sun Q."/>
            <person name="Mori K."/>
        </authorList>
    </citation>
    <scope>NUCLEOTIDE SEQUENCE [LARGE SCALE GENOMIC DNA]</scope>
    <source>
        <strain evidence="1 2">TBRC 1432</strain>
    </source>
</reference>
<organism evidence="1 2">
    <name type="scientific">Kutzneria chonburiensis</name>
    <dbReference type="NCBI Taxonomy" id="1483604"/>
    <lineage>
        <taxon>Bacteria</taxon>
        <taxon>Bacillati</taxon>
        <taxon>Actinomycetota</taxon>
        <taxon>Actinomycetes</taxon>
        <taxon>Pseudonocardiales</taxon>
        <taxon>Pseudonocardiaceae</taxon>
        <taxon>Kutzneria</taxon>
    </lineage>
</organism>
<dbReference type="SUPFAM" id="SSF48371">
    <property type="entry name" value="ARM repeat"/>
    <property type="match status" value="1"/>
</dbReference>
<dbReference type="EMBL" id="JBHLUD010000005">
    <property type="protein sequence ID" value="MFC0543456.1"/>
    <property type="molecule type" value="Genomic_DNA"/>
</dbReference>
<dbReference type="RefSeq" id="WP_273940664.1">
    <property type="nucleotide sequence ID" value="NZ_CP097263.1"/>
</dbReference>
<keyword evidence="2" id="KW-1185">Reference proteome</keyword>
<dbReference type="Gene3D" id="1.25.10.10">
    <property type="entry name" value="Leucine-rich Repeat Variant"/>
    <property type="match status" value="1"/>
</dbReference>
<evidence type="ECO:0000313" key="2">
    <source>
        <dbReference type="Proteomes" id="UP001589810"/>
    </source>
</evidence>
<comment type="caution">
    <text evidence="1">The sequence shown here is derived from an EMBL/GenBank/DDBJ whole genome shotgun (WGS) entry which is preliminary data.</text>
</comment>
<gene>
    <name evidence="1" type="ORF">ACFFH7_18290</name>
</gene>
<name>A0ABV6MT27_9PSEU</name>
<proteinExistence type="predicted"/>